<evidence type="ECO:0000313" key="1">
    <source>
        <dbReference type="EMBL" id="MBF4275536.1"/>
    </source>
</evidence>
<accession>A0ABD4KV88</accession>
<organism evidence="1 2">
    <name type="scientific">Vibrio anguillarum</name>
    <name type="common">Listonella anguillarum</name>
    <dbReference type="NCBI Taxonomy" id="55601"/>
    <lineage>
        <taxon>Bacteria</taxon>
        <taxon>Pseudomonadati</taxon>
        <taxon>Pseudomonadota</taxon>
        <taxon>Gammaproteobacteria</taxon>
        <taxon>Vibrionales</taxon>
        <taxon>Vibrionaceae</taxon>
        <taxon>Vibrio</taxon>
    </lineage>
</organism>
<dbReference type="Pfam" id="PF13353">
    <property type="entry name" value="Fer4_12"/>
    <property type="match status" value="1"/>
</dbReference>
<evidence type="ECO:0000313" key="2">
    <source>
        <dbReference type="Proteomes" id="UP000722957"/>
    </source>
</evidence>
<reference evidence="1 2" key="1">
    <citation type="journal article" date="2021" name="PeerJ">
        <title>Analysis of 44 Vibrio anguillarum genomes reveals high genetic diversity.</title>
        <authorList>
            <person name="Hansen M.J."/>
            <person name="Dalsgaard I."/>
        </authorList>
    </citation>
    <scope>NUCLEOTIDE SEQUENCE [LARGE SCALE GENOMIC DNA]</scope>
    <source>
        <strain evidence="1 2">17-16730-2A</strain>
    </source>
</reference>
<dbReference type="AlphaFoldDB" id="A0ABD4KV88"/>
<sequence length="74" mass="8826">ANSIYKLVLRVKEECPDKDIWMWTGYTIDELSSEQRSIIEHVDVLIDGRFEQDKYDPELLWRGSSNQIIHKFNI</sequence>
<dbReference type="EMBL" id="RDOM01001316">
    <property type="protein sequence ID" value="MBF4275536.1"/>
    <property type="molecule type" value="Genomic_DNA"/>
</dbReference>
<feature type="non-terminal residue" evidence="1">
    <location>
        <position position="1"/>
    </location>
</feature>
<comment type="caution">
    <text evidence="1">The sequence shown here is derived from an EMBL/GenBank/DDBJ whole genome shotgun (WGS) entry which is preliminary data.</text>
</comment>
<dbReference type="RefSeq" id="WP_194548508.1">
    <property type="nucleotide sequence ID" value="NZ_RDOM01001316.1"/>
</dbReference>
<gene>
    <name evidence="1" type="ORF">EAY07_26760</name>
</gene>
<proteinExistence type="predicted"/>
<name>A0ABD4KV88_VIBAN</name>
<protein>
    <submittedName>
        <fullName evidence="1">4Fe-4S cluster-binding domain-containing protein</fullName>
    </submittedName>
</protein>
<dbReference type="Proteomes" id="UP000722957">
    <property type="component" value="Unassembled WGS sequence"/>
</dbReference>